<dbReference type="GO" id="GO:0045892">
    <property type="term" value="P:negative regulation of DNA-templated transcription"/>
    <property type="evidence" value="ECO:0007669"/>
    <property type="project" value="UniProtKB-ARBA"/>
</dbReference>
<name>A0A7C1XHT8_THERO</name>
<dbReference type="AlphaFoldDB" id="A0A7C1XHT8"/>
<evidence type="ECO:0000313" key="2">
    <source>
        <dbReference type="EMBL" id="HEF66151.1"/>
    </source>
</evidence>
<dbReference type="CDD" id="cd10148">
    <property type="entry name" value="CsoR-like_DUF156"/>
    <property type="match status" value="1"/>
</dbReference>
<dbReference type="Pfam" id="PF02583">
    <property type="entry name" value="Trns_repr_metal"/>
    <property type="match status" value="1"/>
</dbReference>
<dbReference type="EMBL" id="DSJL01000011">
    <property type="protein sequence ID" value="HEF66151.1"/>
    <property type="molecule type" value="Genomic_DNA"/>
</dbReference>
<protein>
    <submittedName>
        <fullName evidence="2">Transcriptional regulator</fullName>
    </submittedName>
</protein>
<dbReference type="PANTHER" id="PTHR33677:SF5">
    <property type="entry name" value="TRANSCRIPTIONAL REPRESSOR FRMR"/>
    <property type="match status" value="1"/>
</dbReference>
<gene>
    <name evidence="2" type="ORF">ENP47_11245</name>
</gene>
<organism evidence="2">
    <name type="scientific">Thermomicrobium roseum</name>
    <dbReference type="NCBI Taxonomy" id="500"/>
    <lineage>
        <taxon>Bacteria</taxon>
        <taxon>Pseudomonadati</taxon>
        <taxon>Thermomicrobiota</taxon>
        <taxon>Thermomicrobia</taxon>
        <taxon>Thermomicrobiales</taxon>
        <taxon>Thermomicrobiaceae</taxon>
        <taxon>Thermomicrobium</taxon>
    </lineage>
</organism>
<dbReference type="GO" id="GO:0046872">
    <property type="term" value="F:metal ion binding"/>
    <property type="evidence" value="ECO:0007669"/>
    <property type="project" value="InterPro"/>
</dbReference>
<dbReference type="InterPro" id="IPR003735">
    <property type="entry name" value="Metal_Tscrpt_repr"/>
</dbReference>
<dbReference type="PANTHER" id="PTHR33677">
    <property type="entry name" value="TRANSCRIPTIONAL REPRESSOR FRMR-RELATED"/>
    <property type="match status" value="1"/>
</dbReference>
<dbReference type="GO" id="GO:0003677">
    <property type="term" value="F:DNA binding"/>
    <property type="evidence" value="ECO:0007669"/>
    <property type="project" value="InterPro"/>
</dbReference>
<proteinExistence type="inferred from homology"/>
<dbReference type="InterPro" id="IPR038390">
    <property type="entry name" value="Metal_Tscrpt_repr_sf"/>
</dbReference>
<sequence length="92" mass="10218">MTSVAQLDEVTRTELIERLRRIEGQARGIARMIEEGRECLDVVQQLTAMRAAADSLCVELVQAMLERCFLDGSPPPPQQLARVLKAVVRGGR</sequence>
<comment type="similarity">
    <text evidence="1">Belongs to the FrmR/RcnR family.</text>
</comment>
<reference evidence="2" key="1">
    <citation type="journal article" date="2020" name="mSystems">
        <title>Genome- and Community-Level Interaction Insights into Carbon Utilization and Element Cycling Functions of Hydrothermarchaeota in Hydrothermal Sediment.</title>
        <authorList>
            <person name="Zhou Z."/>
            <person name="Liu Y."/>
            <person name="Xu W."/>
            <person name="Pan J."/>
            <person name="Luo Z.H."/>
            <person name="Li M."/>
        </authorList>
    </citation>
    <scope>NUCLEOTIDE SEQUENCE [LARGE SCALE GENOMIC DNA]</scope>
    <source>
        <strain evidence="2">SpSt-222</strain>
    </source>
</reference>
<comment type="caution">
    <text evidence="2">The sequence shown here is derived from an EMBL/GenBank/DDBJ whole genome shotgun (WGS) entry which is preliminary data.</text>
</comment>
<dbReference type="Gene3D" id="1.20.58.1000">
    <property type="entry name" value="Metal-sensitive repressor, helix protomer"/>
    <property type="match status" value="1"/>
</dbReference>
<accession>A0A7C1XHT8</accession>
<evidence type="ECO:0000256" key="1">
    <source>
        <dbReference type="ARBA" id="ARBA00005260"/>
    </source>
</evidence>